<keyword evidence="1" id="KW-0732">Signal</keyword>
<evidence type="ECO:0008006" key="4">
    <source>
        <dbReference type="Google" id="ProtNLM"/>
    </source>
</evidence>
<dbReference type="KEGG" id="fax:FUAX_44390"/>
<reference evidence="2 3" key="1">
    <citation type="submission" date="2021-12" db="EMBL/GenBank/DDBJ databases">
        <title>Genome sequencing of bacteria with rrn-lacking chromosome and rrn-plasmid.</title>
        <authorList>
            <person name="Anda M."/>
            <person name="Iwasaki W."/>
        </authorList>
    </citation>
    <scope>NUCLEOTIDE SEQUENCE [LARGE SCALE GENOMIC DNA]</scope>
    <source>
        <strain evidence="2 3">DSM 100852</strain>
        <plasmid evidence="2 3">pFA2</plasmid>
    </source>
</reference>
<keyword evidence="3" id="KW-1185">Reference proteome</keyword>
<name>A0AAU9D338_9BACT</name>
<keyword evidence="2" id="KW-0614">Plasmid</keyword>
<dbReference type="RefSeq" id="WP_338395157.1">
    <property type="nucleotide sequence ID" value="NZ_AP025316.1"/>
</dbReference>
<dbReference type="SUPFAM" id="SSF53254">
    <property type="entry name" value="Phosphoglycerate mutase-like"/>
    <property type="match status" value="1"/>
</dbReference>
<geneLocation type="plasmid" evidence="2 3">
    <name>pFA2</name>
</geneLocation>
<feature type="signal peptide" evidence="1">
    <location>
        <begin position="1"/>
        <end position="19"/>
    </location>
</feature>
<sequence length="243" mass="27646">MKKLWLTQLLLFFITTSFALSPAEDPESFYANQDEDKPLKIFDTEGSGYMQIVLVRHGEPDLKKNGWRSRKELDAFYQAYDSAHIVPFTTSPIDTASFRLHKVYHSNLSRASHTAQLIFGDTYTLVSDSRFREFERKAAAIPLLKLPTFLSKGISRGLWMAGLNDGGIENFKKARQRVRSNASFLEEEARQNGTALLVAHGMHNHYLAKYLEEEDWEIVAEPGDGDYLSVIVLVKRTTTNNIP</sequence>
<protein>
    <recommendedName>
        <fullName evidence="4">Histidine phosphatase family protein</fullName>
    </recommendedName>
</protein>
<organism evidence="2 3">
    <name type="scientific">Fulvitalea axinellae</name>
    <dbReference type="NCBI Taxonomy" id="1182444"/>
    <lineage>
        <taxon>Bacteria</taxon>
        <taxon>Pseudomonadati</taxon>
        <taxon>Bacteroidota</taxon>
        <taxon>Cytophagia</taxon>
        <taxon>Cytophagales</taxon>
        <taxon>Persicobacteraceae</taxon>
        <taxon>Fulvitalea</taxon>
    </lineage>
</organism>
<feature type="chain" id="PRO_5043403776" description="Histidine phosphatase family protein" evidence="1">
    <location>
        <begin position="20"/>
        <end position="243"/>
    </location>
</feature>
<dbReference type="EMBL" id="AP025316">
    <property type="protein sequence ID" value="BDD12007.1"/>
    <property type="molecule type" value="Genomic_DNA"/>
</dbReference>
<dbReference type="Proteomes" id="UP001348817">
    <property type="component" value="Plasmid pFA2"/>
</dbReference>
<proteinExistence type="predicted"/>
<evidence type="ECO:0000256" key="1">
    <source>
        <dbReference type="SAM" id="SignalP"/>
    </source>
</evidence>
<evidence type="ECO:0000313" key="3">
    <source>
        <dbReference type="Proteomes" id="UP001348817"/>
    </source>
</evidence>
<dbReference type="AlphaFoldDB" id="A0AAU9D338"/>
<dbReference type="InterPro" id="IPR013078">
    <property type="entry name" value="His_Pase_superF_clade-1"/>
</dbReference>
<dbReference type="Pfam" id="PF00300">
    <property type="entry name" value="His_Phos_1"/>
    <property type="match status" value="1"/>
</dbReference>
<accession>A0AAU9D338</accession>
<evidence type="ECO:0000313" key="2">
    <source>
        <dbReference type="EMBL" id="BDD12007.1"/>
    </source>
</evidence>
<dbReference type="InterPro" id="IPR029033">
    <property type="entry name" value="His_PPase_superfam"/>
</dbReference>
<dbReference type="Gene3D" id="3.40.50.1240">
    <property type="entry name" value="Phosphoglycerate mutase-like"/>
    <property type="match status" value="1"/>
</dbReference>
<gene>
    <name evidence="2" type="ORF">FUAX_44390</name>
</gene>